<feature type="region of interest" description="Disordered" evidence="1">
    <location>
        <begin position="23"/>
        <end position="76"/>
    </location>
</feature>
<reference evidence="3" key="1">
    <citation type="journal article" date="2019" name="Int. J. Syst. Evol. Microbiol.">
        <title>The Global Catalogue of Microorganisms (GCM) 10K type strain sequencing project: providing services to taxonomists for standard genome sequencing and annotation.</title>
        <authorList>
            <consortium name="The Broad Institute Genomics Platform"/>
            <consortium name="The Broad Institute Genome Sequencing Center for Infectious Disease"/>
            <person name="Wu L."/>
            <person name="Ma J."/>
        </authorList>
    </citation>
    <scope>NUCLEOTIDE SEQUENCE [LARGE SCALE GENOMIC DNA]</scope>
    <source>
        <strain evidence="3">CCUG 62763</strain>
    </source>
</reference>
<dbReference type="SUPFAM" id="SSF53474">
    <property type="entry name" value="alpha/beta-Hydrolases"/>
    <property type="match status" value="1"/>
</dbReference>
<gene>
    <name evidence="2" type="ORF">ACFO3M_13535</name>
</gene>
<sequence length="76" mass="8019">MAVHRVEHGTGRAVRVLHGAEVDHRETEASSEPLLAGVPGLRRVHPDLPGMGRTPAPRPCAAPTTSSARCSPPPTR</sequence>
<protein>
    <submittedName>
        <fullName evidence="2">Uncharacterized protein</fullName>
    </submittedName>
</protein>
<organism evidence="2 3">
    <name type="scientific">Geodermatophilus arenarius</name>
    <dbReference type="NCBI Taxonomy" id="1137990"/>
    <lineage>
        <taxon>Bacteria</taxon>
        <taxon>Bacillati</taxon>
        <taxon>Actinomycetota</taxon>
        <taxon>Actinomycetes</taxon>
        <taxon>Geodermatophilales</taxon>
        <taxon>Geodermatophilaceae</taxon>
        <taxon>Geodermatophilus</taxon>
    </lineage>
</organism>
<comment type="caution">
    <text evidence="2">The sequence shown here is derived from an EMBL/GenBank/DDBJ whole genome shotgun (WGS) entry which is preliminary data.</text>
</comment>
<accession>A0ABV9LKQ3</accession>
<dbReference type="Gene3D" id="3.40.50.1820">
    <property type="entry name" value="alpha/beta hydrolase"/>
    <property type="match status" value="1"/>
</dbReference>
<dbReference type="EMBL" id="JBHSGR010000014">
    <property type="protein sequence ID" value="MFC4694416.1"/>
    <property type="molecule type" value="Genomic_DNA"/>
</dbReference>
<evidence type="ECO:0000256" key="1">
    <source>
        <dbReference type="SAM" id="MobiDB-lite"/>
    </source>
</evidence>
<keyword evidence="3" id="KW-1185">Reference proteome</keyword>
<feature type="compositionally biased region" description="Low complexity" evidence="1">
    <location>
        <begin position="53"/>
        <end position="68"/>
    </location>
</feature>
<dbReference type="RefSeq" id="WP_387989414.1">
    <property type="nucleotide sequence ID" value="NZ_JBHSGR010000014.1"/>
</dbReference>
<dbReference type="InterPro" id="IPR029058">
    <property type="entry name" value="AB_hydrolase_fold"/>
</dbReference>
<name>A0ABV9LKQ3_9ACTN</name>
<proteinExistence type="predicted"/>
<evidence type="ECO:0000313" key="3">
    <source>
        <dbReference type="Proteomes" id="UP001596025"/>
    </source>
</evidence>
<dbReference type="Proteomes" id="UP001596025">
    <property type="component" value="Unassembled WGS sequence"/>
</dbReference>
<evidence type="ECO:0000313" key="2">
    <source>
        <dbReference type="EMBL" id="MFC4694416.1"/>
    </source>
</evidence>